<protein>
    <submittedName>
        <fullName evidence="2">Uncharacterized protein</fullName>
    </submittedName>
</protein>
<keyword evidence="1" id="KW-0812">Transmembrane</keyword>
<dbReference type="AlphaFoldDB" id="A0A7C3Z0Y9"/>
<organism evidence="2">
    <name type="scientific">candidate division WOR-3 bacterium</name>
    <dbReference type="NCBI Taxonomy" id="2052148"/>
    <lineage>
        <taxon>Bacteria</taxon>
        <taxon>Bacteria division WOR-3</taxon>
    </lineage>
</organism>
<evidence type="ECO:0000256" key="1">
    <source>
        <dbReference type="SAM" id="Phobius"/>
    </source>
</evidence>
<accession>A0A7C3Z0Y9</accession>
<gene>
    <name evidence="2" type="ORF">ENX07_07730</name>
</gene>
<reference evidence="2" key="1">
    <citation type="journal article" date="2020" name="mSystems">
        <title>Genome- and Community-Level Interaction Insights into Carbon Utilization and Element Cycling Functions of Hydrothermarchaeota in Hydrothermal Sediment.</title>
        <authorList>
            <person name="Zhou Z."/>
            <person name="Liu Y."/>
            <person name="Xu W."/>
            <person name="Pan J."/>
            <person name="Luo Z.H."/>
            <person name="Li M."/>
        </authorList>
    </citation>
    <scope>NUCLEOTIDE SEQUENCE [LARGE SCALE GENOMIC DNA]</scope>
    <source>
        <strain evidence="2">SpSt-906</strain>
    </source>
</reference>
<sequence length="122" mass="14484">MNKITRIGLFFLIFSNCVPYTKKEVKEEKGRISEEDDILLLAQGYCERKNITQERLVSYIHSFIPAVNTWGDIKKINPRSWPEVEKKVDFLLAKEGVRLFTVFTAWFFGWNLAYFLWRFGTH</sequence>
<name>A0A7C3Z0Y9_UNCW3</name>
<dbReference type="EMBL" id="DTMQ01000047">
    <property type="protein sequence ID" value="HGE99937.1"/>
    <property type="molecule type" value="Genomic_DNA"/>
</dbReference>
<keyword evidence="1" id="KW-0472">Membrane</keyword>
<evidence type="ECO:0000313" key="2">
    <source>
        <dbReference type="EMBL" id="HGE99937.1"/>
    </source>
</evidence>
<comment type="caution">
    <text evidence="2">The sequence shown here is derived from an EMBL/GenBank/DDBJ whole genome shotgun (WGS) entry which is preliminary data.</text>
</comment>
<proteinExistence type="predicted"/>
<feature type="transmembrane region" description="Helical" evidence="1">
    <location>
        <begin position="97"/>
        <end position="117"/>
    </location>
</feature>
<keyword evidence="1" id="KW-1133">Transmembrane helix</keyword>